<reference evidence="2 3" key="1">
    <citation type="submission" date="2024-04" db="EMBL/GenBank/DDBJ databases">
        <title>Polymorphospora sp. isolated from Baiyangdian Lake in Xiong'an New Area.</title>
        <authorList>
            <person name="Zhang X."/>
            <person name="Liu J."/>
        </authorList>
    </citation>
    <scope>NUCLEOTIDE SEQUENCE [LARGE SCALE GENOMIC DNA]</scope>
    <source>
        <strain evidence="2 3">2-325</strain>
    </source>
</reference>
<proteinExistence type="predicted"/>
<protein>
    <recommendedName>
        <fullName evidence="4">C2H2-type domain-containing protein</fullName>
    </recommendedName>
</protein>
<evidence type="ECO:0000256" key="1">
    <source>
        <dbReference type="SAM" id="Phobius"/>
    </source>
</evidence>
<accession>A0ABV5CL24</accession>
<dbReference type="EMBL" id="JBCGDC010000011">
    <property type="protein sequence ID" value="MFB6392699.1"/>
    <property type="molecule type" value="Genomic_DNA"/>
</dbReference>
<organism evidence="2 3">
    <name type="scientific">Polymorphospora lycopeni</name>
    <dbReference type="NCBI Taxonomy" id="3140240"/>
    <lineage>
        <taxon>Bacteria</taxon>
        <taxon>Bacillati</taxon>
        <taxon>Actinomycetota</taxon>
        <taxon>Actinomycetes</taxon>
        <taxon>Micromonosporales</taxon>
        <taxon>Micromonosporaceae</taxon>
        <taxon>Polymorphospora</taxon>
    </lineage>
</organism>
<name>A0ABV5CL24_9ACTN</name>
<dbReference type="RefSeq" id="WP_375733416.1">
    <property type="nucleotide sequence ID" value="NZ_JBCGDC010000011.1"/>
</dbReference>
<dbReference type="Proteomes" id="UP001582793">
    <property type="component" value="Unassembled WGS sequence"/>
</dbReference>
<keyword evidence="1" id="KW-0472">Membrane</keyword>
<keyword evidence="3" id="KW-1185">Reference proteome</keyword>
<keyword evidence="1" id="KW-1133">Transmembrane helix</keyword>
<gene>
    <name evidence="2" type="ORF">AAFH96_06205</name>
</gene>
<feature type="transmembrane region" description="Helical" evidence="1">
    <location>
        <begin position="48"/>
        <end position="72"/>
    </location>
</feature>
<evidence type="ECO:0000313" key="3">
    <source>
        <dbReference type="Proteomes" id="UP001582793"/>
    </source>
</evidence>
<comment type="caution">
    <text evidence="2">The sequence shown here is derived from an EMBL/GenBank/DDBJ whole genome shotgun (WGS) entry which is preliminary data.</text>
</comment>
<evidence type="ECO:0000313" key="2">
    <source>
        <dbReference type="EMBL" id="MFB6392699.1"/>
    </source>
</evidence>
<evidence type="ECO:0008006" key="4">
    <source>
        <dbReference type="Google" id="ProtNLM"/>
    </source>
</evidence>
<sequence>MPTSTDDVTRCRLCKTFVPVVDLKAHVKTHSWWEHHTWIWNQPLRISWLYKLVIWMWIVSLGVALAIVIGAVRNEVGI</sequence>
<keyword evidence="1" id="KW-0812">Transmembrane</keyword>